<evidence type="ECO:0000313" key="1">
    <source>
        <dbReference type="EMBL" id="EMF81653.1"/>
    </source>
</evidence>
<sequence length="85" mass="10165">MYLSINRKTRSFFHFYIKKFFASEKMITLFLNRSVSGLKGAKRSRRERAGIREPVNTRLEAQVKKYILFSECFGERHAQKYKNPI</sequence>
<accession>M3EKW2</accession>
<reference evidence="1 2" key="1">
    <citation type="submission" date="2013-01" db="EMBL/GenBank/DDBJ databases">
        <authorList>
            <person name="Harkins D.M."/>
            <person name="Durkin A.S."/>
            <person name="Brinkac L.M."/>
            <person name="Haft D.H."/>
            <person name="Selengut J.D."/>
            <person name="Sanka R."/>
            <person name="DePew J."/>
            <person name="Purushe J."/>
            <person name="Tulsiani S.M."/>
            <person name="Graham G.C."/>
            <person name="Burns M.-A."/>
            <person name="Dohnt M.F."/>
            <person name="Smythe L.D."/>
            <person name="McKay D.B."/>
            <person name="Craig S.B."/>
            <person name="Vinetz J.M."/>
            <person name="Sutton G.G."/>
            <person name="Nierman W.C."/>
            <person name="Fouts D.E."/>
        </authorList>
    </citation>
    <scope>NUCLEOTIDE SEQUENCE [LARGE SCALE GENOMIC DNA]</scope>
    <source>
        <strain evidence="1 2">LT2116</strain>
    </source>
</reference>
<name>M3EKW2_9LEPT</name>
<evidence type="ECO:0000313" key="2">
    <source>
        <dbReference type="Proteomes" id="UP000011770"/>
    </source>
</evidence>
<comment type="caution">
    <text evidence="1">The sequence shown here is derived from an EMBL/GenBank/DDBJ whole genome shotgun (WGS) entry which is preliminary data.</text>
</comment>
<organism evidence="1 2">
    <name type="scientific">Leptospira weilii serovar Topaz str. LT2116</name>
    <dbReference type="NCBI Taxonomy" id="1088540"/>
    <lineage>
        <taxon>Bacteria</taxon>
        <taxon>Pseudomonadati</taxon>
        <taxon>Spirochaetota</taxon>
        <taxon>Spirochaetia</taxon>
        <taxon>Leptospirales</taxon>
        <taxon>Leptospiraceae</taxon>
        <taxon>Leptospira</taxon>
    </lineage>
</organism>
<dbReference type="Proteomes" id="UP000011770">
    <property type="component" value="Unassembled WGS sequence"/>
</dbReference>
<proteinExistence type="predicted"/>
<protein>
    <submittedName>
        <fullName evidence="1">Uncharacterized protein</fullName>
    </submittedName>
</protein>
<dbReference type="EMBL" id="AHOR02000031">
    <property type="protein sequence ID" value="EMF81653.1"/>
    <property type="molecule type" value="Genomic_DNA"/>
</dbReference>
<dbReference type="AlphaFoldDB" id="M3EKW2"/>
<gene>
    <name evidence="1" type="ORF">LEP1GSC188_2314</name>
</gene>